<name>A0ABU8NYQ4_9CORY</name>
<accession>A0ABU8NYQ4</accession>
<evidence type="ECO:0000313" key="3">
    <source>
        <dbReference type="Proteomes" id="UP001359781"/>
    </source>
</evidence>
<dbReference type="EMBL" id="JBAHVJ010000005">
    <property type="protein sequence ID" value="MEJ4099898.1"/>
    <property type="molecule type" value="Genomic_DNA"/>
</dbReference>
<dbReference type="InterPro" id="IPR054246">
    <property type="entry name" value="DUF6973"/>
</dbReference>
<evidence type="ECO:0000259" key="1">
    <source>
        <dbReference type="Pfam" id="PF22322"/>
    </source>
</evidence>
<sequence>MQNAGPGDAFRHCYWSGIMKLDIGEEASAYIGVSHEVFGVRNSSEDRAMDLHNNLEGLKAADEANGEKSRLRTYVAIELMMERLKSMHLSKIVNIAIASGIFLAGCAPGVGGSITDTILNAQDGFLLSDAFDEPVSEAYVFCEYHDEERGEGLGFKRSDFFSINRNYKTWETHTGIGVKFKDGKEDPTVEWFDPTKIDACPGSDSYKKIDPENPINIEKKIVEFSSAGSSLGEKEVKTLHYQEWKLAPVGSGVKA</sequence>
<gene>
    <name evidence="2" type="ORF">V5S96_05925</name>
</gene>
<reference evidence="2 3" key="1">
    <citation type="submission" date="2024-02" db="EMBL/GenBank/DDBJ databases">
        <title>Whole genome sequencing and characterization of Corynebacterium isolated from the ocular surface of dry eye disease sufferers.</title>
        <authorList>
            <person name="Naqvi M."/>
        </authorList>
    </citation>
    <scope>NUCLEOTIDE SEQUENCE [LARGE SCALE GENOMIC DNA]</scope>
    <source>
        <strain evidence="2 3">PCRF</strain>
    </source>
</reference>
<keyword evidence="3" id="KW-1185">Reference proteome</keyword>
<evidence type="ECO:0000313" key="2">
    <source>
        <dbReference type="EMBL" id="MEJ4099898.1"/>
    </source>
</evidence>
<dbReference type="Proteomes" id="UP001359781">
    <property type="component" value="Unassembled WGS sequence"/>
</dbReference>
<feature type="domain" description="DUF6973" evidence="1">
    <location>
        <begin position="3"/>
        <end position="74"/>
    </location>
</feature>
<proteinExistence type="predicted"/>
<organism evidence="2 3">
    <name type="scientific">Corynebacterium mastitidis</name>
    <dbReference type="NCBI Taxonomy" id="161890"/>
    <lineage>
        <taxon>Bacteria</taxon>
        <taxon>Bacillati</taxon>
        <taxon>Actinomycetota</taxon>
        <taxon>Actinomycetes</taxon>
        <taxon>Mycobacteriales</taxon>
        <taxon>Corynebacteriaceae</taxon>
        <taxon>Corynebacterium</taxon>
    </lineage>
</organism>
<comment type="caution">
    <text evidence="2">The sequence shown here is derived from an EMBL/GenBank/DDBJ whole genome shotgun (WGS) entry which is preliminary data.</text>
</comment>
<dbReference type="Pfam" id="PF22322">
    <property type="entry name" value="DUF6973"/>
    <property type="match status" value="1"/>
</dbReference>
<protein>
    <recommendedName>
        <fullName evidence="1">DUF6973 domain-containing protein</fullName>
    </recommendedName>
</protein>